<accession>A0ABM1T8V8</accession>
<feature type="chain" id="PRO_5047124612" evidence="10">
    <location>
        <begin position="31"/>
        <end position="1025"/>
    </location>
</feature>
<feature type="compositionally biased region" description="Basic and acidic residues" evidence="8">
    <location>
        <begin position="981"/>
        <end position="990"/>
    </location>
</feature>
<evidence type="ECO:0000256" key="2">
    <source>
        <dbReference type="ARBA" id="ARBA00022692"/>
    </source>
</evidence>
<keyword evidence="2 9" id="KW-0812">Transmembrane</keyword>
<keyword evidence="7" id="KW-0393">Immunoglobulin domain</keyword>
<dbReference type="PANTHER" id="PTHR11640">
    <property type="entry name" value="NEPHRIN"/>
    <property type="match status" value="1"/>
</dbReference>
<evidence type="ECO:0000313" key="13">
    <source>
        <dbReference type="RefSeq" id="XP_022252314.1"/>
    </source>
</evidence>
<keyword evidence="12" id="KW-1185">Reference proteome</keyword>
<dbReference type="SUPFAM" id="SSF48726">
    <property type="entry name" value="Immunoglobulin"/>
    <property type="match status" value="7"/>
</dbReference>
<feature type="domain" description="Ig-like" evidence="11">
    <location>
        <begin position="173"/>
        <end position="249"/>
    </location>
</feature>
<feature type="signal peptide" evidence="10">
    <location>
        <begin position="1"/>
        <end position="30"/>
    </location>
</feature>
<keyword evidence="5" id="KW-1015">Disulfide bond</keyword>
<evidence type="ECO:0000256" key="9">
    <source>
        <dbReference type="SAM" id="Phobius"/>
    </source>
</evidence>
<dbReference type="Gene3D" id="2.60.40.10">
    <property type="entry name" value="Immunoglobulins"/>
    <property type="match status" value="9"/>
</dbReference>
<evidence type="ECO:0000256" key="6">
    <source>
        <dbReference type="ARBA" id="ARBA00023180"/>
    </source>
</evidence>
<evidence type="ECO:0000256" key="4">
    <source>
        <dbReference type="ARBA" id="ARBA00023136"/>
    </source>
</evidence>
<dbReference type="Pfam" id="PF07686">
    <property type="entry name" value="V-set"/>
    <property type="match status" value="1"/>
</dbReference>
<name>A0ABM1T8V8_LIMPO</name>
<evidence type="ECO:0000256" key="7">
    <source>
        <dbReference type="ARBA" id="ARBA00023319"/>
    </source>
</evidence>
<dbReference type="SMART" id="SM00409">
    <property type="entry name" value="IG"/>
    <property type="match status" value="7"/>
</dbReference>
<protein>
    <submittedName>
        <fullName evidence="13">Hemicentin-1-like</fullName>
    </submittedName>
</protein>
<dbReference type="InterPro" id="IPR013106">
    <property type="entry name" value="Ig_V-set"/>
</dbReference>
<dbReference type="InterPro" id="IPR036179">
    <property type="entry name" value="Ig-like_dom_sf"/>
</dbReference>
<feature type="transmembrane region" description="Helical" evidence="9">
    <location>
        <begin position="945"/>
        <end position="970"/>
    </location>
</feature>
<proteinExistence type="predicted"/>
<organism evidence="12 13">
    <name type="scientific">Limulus polyphemus</name>
    <name type="common">Atlantic horseshoe crab</name>
    <dbReference type="NCBI Taxonomy" id="6850"/>
    <lineage>
        <taxon>Eukaryota</taxon>
        <taxon>Metazoa</taxon>
        <taxon>Ecdysozoa</taxon>
        <taxon>Arthropoda</taxon>
        <taxon>Chelicerata</taxon>
        <taxon>Merostomata</taxon>
        <taxon>Xiphosura</taxon>
        <taxon>Limulidae</taxon>
        <taxon>Limulus</taxon>
    </lineage>
</organism>
<evidence type="ECO:0000256" key="10">
    <source>
        <dbReference type="SAM" id="SignalP"/>
    </source>
</evidence>
<dbReference type="PANTHER" id="PTHR11640:SF31">
    <property type="entry name" value="IRREGULAR CHIASM C-ROUGHEST PROTEIN-RELATED"/>
    <property type="match status" value="1"/>
</dbReference>
<feature type="domain" description="Ig-like" evidence="11">
    <location>
        <begin position="845"/>
        <end position="928"/>
    </location>
</feature>
<feature type="domain" description="Ig-like" evidence="11">
    <location>
        <begin position="464"/>
        <end position="552"/>
    </location>
</feature>
<dbReference type="PROSITE" id="PS50835">
    <property type="entry name" value="IG_LIKE"/>
    <property type="match status" value="9"/>
</dbReference>
<evidence type="ECO:0000256" key="1">
    <source>
        <dbReference type="ARBA" id="ARBA00004479"/>
    </source>
</evidence>
<dbReference type="Proteomes" id="UP000694941">
    <property type="component" value="Unplaced"/>
</dbReference>
<reference evidence="13" key="1">
    <citation type="submission" date="2025-08" db="UniProtKB">
        <authorList>
            <consortium name="RefSeq"/>
        </authorList>
    </citation>
    <scope>IDENTIFICATION</scope>
    <source>
        <tissue evidence="13">Muscle</tissue>
    </source>
</reference>
<evidence type="ECO:0000256" key="8">
    <source>
        <dbReference type="SAM" id="MobiDB-lite"/>
    </source>
</evidence>
<dbReference type="InterPro" id="IPR007110">
    <property type="entry name" value="Ig-like_dom"/>
</dbReference>
<keyword evidence="4 9" id="KW-0472">Membrane</keyword>
<dbReference type="CDD" id="cd00096">
    <property type="entry name" value="Ig"/>
    <property type="match status" value="2"/>
</dbReference>
<comment type="subcellular location">
    <subcellularLocation>
        <location evidence="1">Membrane</location>
        <topology evidence="1">Single-pass type I membrane protein</topology>
    </subcellularLocation>
</comment>
<feature type="compositionally biased region" description="Polar residues" evidence="8">
    <location>
        <begin position="995"/>
        <end position="1016"/>
    </location>
</feature>
<dbReference type="PRINTS" id="PR01832">
    <property type="entry name" value="VEGFRECEPTOR"/>
</dbReference>
<feature type="domain" description="Ig-like" evidence="11">
    <location>
        <begin position="364"/>
        <end position="457"/>
    </location>
</feature>
<keyword evidence="10" id="KW-0732">Signal</keyword>
<evidence type="ECO:0000256" key="3">
    <source>
        <dbReference type="ARBA" id="ARBA00022989"/>
    </source>
</evidence>
<dbReference type="SMART" id="SM00408">
    <property type="entry name" value="IGc2"/>
    <property type="match status" value="7"/>
</dbReference>
<evidence type="ECO:0000259" key="11">
    <source>
        <dbReference type="PROSITE" id="PS50835"/>
    </source>
</evidence>
<dbReference type="InterPro" id="IPR051275">
    <property type="entry name" value="Cell_adhesion_signaling"/>
</dbReference>
<feature type="domain" description="Ig-like" evidence="11">
    <location>
        <begin position="760"/>
        <end position="840"/>
    </location>
</feature>
<dbReference type="RefSeq" id="XP_022252314.1">
    <property type="nucleotide sequence ID" value="XM_022396606.1"/>
</dbReference>
<gene>
    <name evidence="13" type="primary">LOC106467676</name>
</gene>
<dbReference type="Pfam" id="PF13927">
    <property type="entry name" value="Ig_3"/>
    <property type="match status" value="2"/>
</dbReference>
<feature type="domain" description="Ig-like" evidence="11">
    <location>
        <begin position="48"/>
        <end position="145"/>
    </location>
</feature>
<evidence type="ECO:0000313" key="12">
    <source>
        <dbReference type="Proteomes" id="UP000694941"/>
    </source>
</evidence>
<feature type="domain" description="Ig-like" evidence="11">
    <location>
        <begin position="643"/>
        <end position="755"/>
    </location>
</feature>
<feature type="region of interest" description="Disordered" evidence="8">
    <location>
        <begin position="981"/>
        <end position="1025"/>
    </location>
</feature>
<dbReference type="InterPro" id="IPR013783">
    <property type="entry name" value="Ig-like_fold"/>
</dbReference>
<dbReference type="InterPro" id="IPR013162">
    <property type="entry name" value="CD80_C2-set"/>
</dbReference>
<feature type="domain" description="Ig-like" evidence="11">
    <location>
        <begin position="259"/>
        <end position="358"/>
    </location>
</feature>
<dbReference type="InterPro" id="IPR003599">
    <property type="entry name" value="Ig_sub"/>
</dbReference>
<keyword evidence="3 9" id="KW-1133">Transmembrane helix</keyword>
<evidence type="ECO:0000256" key="5">
    <source>
        <dbReference type="ARBA" id="ARBA00023157"/>
    </source>
</evidence>
<feature type="domain" description="Ig-like" evidence="11">
    <location>
        <begin position="557"/>
        <end position="638"/>
    </location>
</feature>
<dbReference type="Pfam" id="PF08205">
    <property type="entry name" value="C2-set_2"/>
    <property type="match status" value="2"/>
</dbReference>
<keyword evidence="6" id="KW-0325">Glycoprotein</keyword>
<dbReference type="GeneID" id="106467676"/>
<dbReference type="InterPro" id="IPR003598">
    <property type="entry name" value="Ig_sub2"/>
</dbReference>
<sequence length="1025" mass="114167">MMCRTRTVSMISFEGLCLVMMFITPNCRLARHTDLVEDSEFVVTGLVGEKVDLPCNVDVGACGDVYFVTWTKNVSNEWKRLYLYSDPVEKPLQELANPDRADFYVHDSTAYLRISPLKIEDEGNYKCDVTYVQGKCPSLSYASLTTMAKPSQPIIKKDGKELETSTIIGPFYEGASFSFECVTFGGKPLPEVSWLKNGNFLPVEPTVLDDKLRPANVTSTVRIVLSRNDLGARLSCQVKNKAMENLLVSWIDIDLHVKPSYMEVEGPSEPLIEGDKVILSCTIVGAKPAANATWYNRSETILPQPHAEIKPGSTGSFNTISNLEILVSRYDNQGVFYCKGSNPVLEKNGDPPLLKSIGLEVLYPPVVEMQPQSGITIRESEDATVFCTFDANPAEVYDVIWFKEGVQLSTEDEDRFQITNLSHPILVIRNVTRSDSGMYSCRLSNKIGRGIPSKDVEIIVVYQPEVDISIFPATVNENDANTVLVKCSTVEGNPRALLRVRWYKNDIFFNETRENHIEFQNIRREATANYSCEAENVAGWGDRSHPHRLLVNYLPGPATIVQLNYPAVKGHPVTFECLVEDLGSPLATQFRWEHNGILLHNLLQNYTTGPLSLDTRGNYTCAAVNEVGRGPTGFLRLTGMAPPSLVDGVPHIHGAPSDISSLSISCRIECDPLCEIEWLRDGDSIMNSDMFFVKTTVLPEDLLTNRFKSVVSTLHWNFNAWPGGALNRKTDNSEYTCRSSKNIVGPGIATSTYFKVEYPPENITVSTSYLEVVEGDVPDKIYCTADSWPPSEYIWKFSNLIISYTSELSLNYNISRENTGFYECVASNRLGQKSTEIHIDVVYKPECIVYESKNKNVQTTLICEVQANPPSVNFTWLKDNQTFEESAVSHGTRSVLTISEVSSKYFGTYYCVVNNSIGESAPCSTEVTGFIGTAGWVPDFGDENIIIVAAIVAAVAVLFIVVVLVIIMILKRRRMRNESKQALKERKNMECRGQSAETTSISNPNFQPSFVSNGSPTMRRGNSDI</sequence>